<reference evidence="6 7" key="1">
    <citation type="submission" date="2021-08" db="EMBL/GenBank/DDBJ databases">
        <title>Lysobacter sp. strain CJ11 Genome sequencing and assembly.</title>
        <authorList>
            <person name="Kim I."/>
        </authorList>
    </citation>
    <scope>NUCLEOTIDE SEQUENCE [LARGE SCALE GENOMIC DNA]</scope>
    <source>
        <strain evidence="6 7">CJ11</strain>
    </source>
</reference>
<dbReference type="InterPro" id="IPR045540">
    <property type="entry name" value="YegS/DAGK_C"/>
</dbReference>
<dbReference type="InterPro" id="IPR050187">
    <property type="entry name" value="Lipid_Phosphate_FormReg"/>
</dbReference>
<sequence>MAQISESRPIVVVINKQALTAQHLDSDEVLRAFVSRGCDARVHRVEGSEIAGIVQSALDSGIRSFAAAGGDGTVNAVATALIETEDAALALIPTGTLNHFARDLGVPTDLDQAIEVIAADHRRRIDVAEVNGHLFLNNSSIGLYPQMVASRETLQKHRKLGKWTAMMRAGWSVLRHPQTFHLTLCVNGQNIQRRTPFVFVGNNDYQIEGLQSGGRNRLDEGVLAIYVVRQRDPWGLVLLVVRAMLGKIVHGRDLDRIIATSLSVESRHPSALVARDGEVDTLTIPLRYRIRPRSLTVIVPLTSESH</sequence>
<dbReference type="InterPro" id="IPR016064">
    <property type="entry name" value="NAD/diacylglycerol_kinase_sf"/>
</dbReference>
<dbReference type="Pfam" id="PF19279">
    <property type="entry name" value="YegS_C"/>
    <property type="match status" value="1"/>
</dbReference>
<dbReference type="InterPro" id="IPR001206">
    <property type="entry name" value="Diacylglycerol_kinase_cat_dom"/>
</dbReference>
<evidence type="ECO:0000256" key="3">
    <source>
        <dbReference type="ARBA" id="ARBA00022777"/>
    </source>
</evidence>
<dbReference type="SMART" id="SM00046">
    <property type="entry name" value="DAGKc"/>
    <property type="match status" value="1"/>
</dbReference>
<dbReference type="Proteomes" id="UP000824755">
    <property type="component" value="Chromosome"/>
</dbReference>
<dbReference type="EMBL" id="CP080544">
    <property type="protein sequence ID" value="QYR52242.1"/>
    <property type="molecule type" value="Genomic_DNA"/>
</dbReference>
<dbReference type="Gene3D" id="3.40.50.10330">
    <property type="entry name" value="Probable inorganic polyphosphate/atp-NAD kinase, domain 1"/>
    <property type="match status" value="1"/>
</dbReference>
<evidence type="ECO:0000313" key="6">
    <source>
        <dbReference type="EMBL" id="QYR52242.1"/>
    </source>
</evidence>
<dbReference type="InterPro" id="IPR017438">
    <property type="entry name" value="ATP-NAD_kinase_N"/>
</dbReference>
<dbReference type="PROSITE" id="PS50146">
    <property type="entry name" value="DAGK"/>
    <property type="match status" value="1"/>
</dbReference>
<proteinExistence type="predicted"/>
<keyword evidence="4" id="KW-0067">ATP-binding</keyword>
<accession>A0ABX8WKT8</accession>
<evidence type="ECO:0000259" key="5">
    <source>
        <dbReference type="PROSITE" id="PS50146"/>
    </source>
</evidence>
<keyword evidence="1" id="KW-0808">Transferase</keyword>
<name>A0ABX8WKT8_9GAMM</name>
<keyword evidence="2" id="KW-0547">Nucleotide-binding</keyword>
<gene>
    <name evidence="6" type="ORF">H8L67_06370</name>
</gene>
<keyword evidence="7" id="KW-1185">Reference proteome</keyword>
<feature type="domain" description="DAGKc" evidence="5">
    <location>
        <begin position="5"/>
        <end position="134"/>
    </location>
</feature>
<evidence type="ECO:0000256" key="2">
    <source>
        <dbReference type="ARBA" id="ARBA00022741"/>
    </source>
</evidence>
<dbReference type="RefSeq" id="WP_220379029.1">
    <property type="nucleotide sequence ID" value="NZ_CP080544.1"/>
</dbReference>
<keyword evidence="3" id="KW-0418">Kinase</keyword>
<dbReference type="SUPFAM" id="SSF111331">
    <property type="entry name" value="NAD kinase/diacylglycerol kinase-like"/>
    <property type="match status" value="1"/>
</dbReference>
<organism evidence="6 7">
    <name type="scientific">Lysobacter soyae</name>
    <dbReference type="NCBI Taxonomy" id="2764185"/>
    <lineage>
        <taxon>Bacteria</taxon>
        <taxon>Pseudomonadati</taxon>
        <taxon>Pseudomonadota</taxon>
        <taxon>Gammaproteobacteria</taxon>
        <taxon>Lysobacterales</taxon>
        <taxon>Lysobacteraceae</taxon>
        <taxon>Lysobacter</taxon>
    </lineage>
</organism>
<protein>
    <recommendedName>
        <fullName evidence="5">DAGKc domain-containing protein</fullName>
    </recommendedName>
</protein>
<dbReference type="PANTHER" id="PTHR12358">
    <property type="entry name" value="SPHINGOSINE KINASE"/>
    <property type="match status" value="1"/>
</dbReference>
<evidence type="ECO:0000256" key="4">
    <source>
        <dbReference type="ARBA" id="ARBA00022840"/>
    </source>
</evidence>
<dbReference type="PANTHER" id="PTHR12358:SF54">
    <property type="entry name" value="SPHINGOSINE KINASE RELATED PROTEIN"/>
    <property type="match status" value="1"/>
</dbReference>
<evidence type="ECO:0000256" key="1">
    <source>
        <dbReference type="ARBA" id="ARBA00022679"/>
    </source>
</evidence>
<dbReference type="Pfam" id="PF00781">
    <property type="entry name" value="DAGK_cat"/>
    <property type="match status" value="1"/>
</dbReference>
<evidence type="ECO:0000313" key="7">
    <source>
        <dbReference type="Proteomes" id="UP000824755"/>
    </source>
</evidence>
<dbReference type="Gene3D" id="2.60.200.40">
    <property type="match status" value="1"/>
</dbReference>